<accession>A0AAV4LZJ5</accession>
<protein>
    <submittedName>
        <fullName evidence="7">Adenylate kinase, putative</fullName>
    </submittedName>
</protein>
<evidence type="ECO:0000313" key="7">
    <source>
        <dbReference type="EMBL" id="GIX65378.1"/>
    </source>
</evidence>
<evidence type="ECO:0000256" key="5">
    <source>
        <dbReference type="RuleBase" id="RU003330"/>
    </source>
</evidence>
<dbReference type="InterPro" id="IPR000850">
    <property type="entry name" value="Adenylat/UMP-CMP_kin"/>
</dbReference>
<evidence type="ECO:0000256" key="1">
    <source>
        <dbReference type="ARBA" id="ARBA00007220"/>
    </source>
</evidence>
<dbReference type="AlphaFoldDB" id="A0AAV4LZJ5"/>
<sequence length="245" mass="27335">MSGLEAYETETLLQEAKRRYDCLSKPQGNFVFMGAPGSGKGTASLALRDSHCYCHLSTGDILRAAVRNGDPVGLQAKEYMDKGALVPDDIILKLMEGKVNSFECRRGFILDGFPRTEGQAEGLKSMLASIGKKLNAVLLFECPEDVLTRRISGRLVHIPSGRVYHETNRPPKVPMVDDITGEPLTRRKDDNVSVIRTRLDAYYKQTTPLINYYDKLGLLQRLNANRSEGEVKQNIDEIVKKTSTE</sequence>
<organism evidence="7 8">
    <name type="scientific">Babesia caballi</name>
    <dbReference type="NCBI Taxonomy" id="5871"/>
    <lineage>
        <taxon>Eukaryota</taxon>
        <taxon>Sar</taxon>
        <taxon>Alveolata</taxon>
        <taxon>Apicomplexa</taxon>
        <taxon>Aconoidasida</taxon>
        <taxon>Piroplasmida</taxon>
        <taxon>Babesiidae</taxon>
        <taxon>Babesia</taxon>
    </lineage>
</organism>
<feature type="domain" description="Adenylate kinase active site lid" evidence="6">
    <location>
        <begin position="154"/>
        <end position="189"/>
    </location>
</feature>
<evidence type="ECO:0000259" key="6">
    <source>
        <dbReference type="Pfam" id="PF05191"/>
    </source>
</evidence>
<dbReference type="NCBIfam" id="NF001381">
    <property type="entry name" value="PRK00279.1-3"/>
    <property type="match status" value="1"/>
</dbReference>
<dbReference type="FunFam" id="3.40.50.300:FF:000106">
    <property type="entry name" value="Adenylate kinase mitochondrial"/>
    <property type="match status" value="1"/>
</dbReference>
<dbReference type="GeneID" id="94196859"/>
<dbReference type="HAMAP" id="MF_00235">
    <property type="entry name" value="Adenylate_kinase_Adk"/>
    <property type="match status" value="1"/>
</dbReference>
<dbReference type="Pfam" id="PF05191">
    <property type="entry name" value="ADK_lid"/>
    <property type="match status" value="1"/>
</dbReference>
<dbReference type="InterPro" id="IPR033690">
    <property type="entry name" value="Adenylat_kinase_CS"/>
</dbReference>
<reference evidence="7 8" key="1">
    <citation type="submission" date="2021-06" db="EMBL/GenBank/DDBJ databases">
        <title>Genome sequence of Babesia caballi.</title>
        <authorList>
            <person name="Yamagishi J."/>
            <person name="Kidaka T."/>
            <person name="Ochi A."/>
        </authorList>
    </citation>
    <scope>NUCLEOTIDE SEQUENCE [LARGE SCALE GENOMIC DNA]</scope>
    <source>
        <strain evidence="7">USDA-D6B2</strain>
    </source>
</reference>
<dbReference type="NCBIfam" id="TIGR01351">
    <property type="entry name" value="adk"/>
    <property type="match status" value="1"/>
</dbReference>
<name>A0AAV4LZJ5_BABCB</name>
<dbReference type="PRINTS" id="PR00094">
    <property type="entry name" value="ADENYLTKNASE"/>
</dbReference>
<dbReference type="GO" id="GO:0004017">
    <property type="term" value="F:AMP kinase activity"/>
    <property type="evidence" value="ECO:0007669"/>
    <property type="project" value="InterPro"/>
</dbReference>
<gene>
    <name evidence="7" type="ORF">BcabD6B2_48130</name>
</gene>
<dbReference type="PROSITE" id="PS00113">
    <property type="entry name" value="ADENYLATE_KINASE"/>
    <property type="match status" value="1"/>
</dbReference>
<comment type="similarity">
    <text evidence="1 5">Belongs to the adenylate kinase family.</text>
</comment>
<dbReference type="Gene3D" id="3.40.50.300">
    <property type="entry name" value="P-loop containing nucleotide triphosphate hydrolases"/>
    <property type="match status" value="1"/>
</dbReference>
<keyword evidence="4 5" id="KW-0418">Kinase</keyword>
<dbReference type="InterPro" id="IPR006259">
    <property type="entry name" value="Adenyl_kin_sub"/>
</dbReference>
<evidence type="ECO:0000313" key="8">
    <source>
        <dbReference type="Proteomes" id="UP001497744"/>
    </source>
</evidence>
<keyword evidence="2 5" id="KW-0808">Transferase</keyword>
<keyword evidence="3" id="KW-0547">Nucleotide-binding</keyword>
<dbReference type="SUPFAM" id="SSF52540">
    <property type="entry name" value="P-loop containing nucleoside triphosphate hydrolases"/>
    <property type="match status" value="1"/>
</dbReference>
<dbReference type="PANTHER" id="PTHR23359">
    <property type="entry name" value="NUCLEOTIDE KINASE"/>
    <property type="match status" value="1"/>
</dbReference>
<keyword evidence="8" id="KW-1185">Reference proteome</keyword>
<dbReference type="SUPFAM" id="SSF57774">
    <property type="entry name" value="Microbial and mitochondrial ADK, insert 'zinc finger' domain"/>
    <property type="match status" value="1"/>
</dbReference>
<dbReference type="Proteomes" id="UP001497744">
    <property type="component" value="Unassembled WGS sequence"/>
</dbReference>
<dbReference type="InterPro" id="IPR007862">
    <property type="entry name" value="Adenylate_kinase_lid-dom"/>
</dbReference>
<dbReference type="CDD" id="cd01428">
    <property type="entry name" value="ADK"/>
    <property type="match status" value="1"/>
</dbReference>
<evidence type="ECO:0000256" key="4">
    <source>
        <dbReference type="ARBA" id="ARBA00022777"/>
    </source>
</evidence>
<dbReference type="InterPro" id="IPR027417">
    <property type="entry name" value="P-loop_NTPase"/>
</dbReference>
<evidence type="ECO:0000256" key="3">
    <source>
        <dbReference type="ARBA" id="ARBA00022741"/>
    </source>
</evidence>
<dbReference type="GO" id="GO:0005524">
    <property type="term" value="F:ATP binding"/>
    <property type="evidence" value="ECO:0007669"/>
    <property type="project" value="InterPro"/>
</dbReference>
<comment type="caution">
    <text evidence="7">The sequence shown here is derived from an EMBL/GenBank/DDBJ whole genome shotgun (WGS) entry which is preliminary data.</text>
</comment>
<dbReference type="RefSeq" id="XP_067717447.1">
    <property type="nucleotide sequence ID" value="XM_067861346.1"/>
</dbReference>
<proteinExistence type="inferred from homology"/>
<dbReference type="InterPro" id="IPR036193">
    <property type="entry name" value="ADK_active_lid_dom_sf"/>
</dbReference>
<dbReference type="EMBL" id="BPLF01000004">
    <property type="protein sequence ID" value="GIX65378.1"/>
    <property type="molecule type" value="Genomic_DNA"/>
</dbReference>
<dbReference type="Pfam" id="PF00406">
    <property type="entry name" value="ADK"/>
    <property type="match status" value="1"/>
</dbReference>
<evidence type="ECO:0000256" key="2">
    <source>
        <dbReference type="ARBA" id="ARBA00022679"/>
    </source>
</evidence>
<dbReference type="Gene3D" id="6.10.250.2370">
    <property type="match status" value="1"/>
</dbReference>